<accession>A0AAV0X6P3</accession>
<gene>
    <name evidence="1" type="ORF">MEUPH1_LOCUS18278</name>
</gene>
<dbReference type="Proteomes" id="UP001160148">
    <property type="component" value="Unassembled WGS sequence"/>
</dbReference>
<dbReference type="AlphaFoldDB" id="A0AAV0X6P3"/>
<protein>
    <submittedName>
        <fullName evidence="1">Uncharacterized protein</fullName>
    </submittedName>
</protein>
<keyword evidence="2" id="KW-1185">Reference proteome</keyword>
<comment type="caution">
    <text evidence="1">The sequence shown here is derived from an EMBL/GenBank/DDBJ whole genome shotgun (WGS) entry which is preliminary data.</text>
</comment>
<reference evidence="1 2" key="1">
    <citation type="submission" date="2023-01" db="EMBL/GenBank/DDBJ databases">
        <authorList>
            <person name="Whitehead M."/>
        </authorList>
    </citation>
    <scope>NUCLEOTIDE SEQUENCE [LARGE SCALE GENOMIC DNA]</scope>
</reference>
<proteinExistence type="predicted"/>
<name>A0AAV0X6P3_9HEMI</name>
<sequence>MILSHWPLCSSDINLHSNIINHVRNPIHIVIMEADPLHQIPKPKQTDDSIRNTAVNDVIDTKEYNIIFEVHYCRRFYLFFKRCNAWGGLRNSKIHCDFTPQVPPQLLLRVVAKQHIKHSIGT</sequence>
<evidence type="ECO:0000313" key="2">
    <source>
        <dbReference type="Proteomes" id="UP001160148"/>
    </source>
</evidence>
<evidence type="ECO:0000313" key="1">
    <source>
        <dbReference type="EMBL" id="CAI6363312.1"/>
    </source>
</evidence>
<organism evidence="1 2">
    <name type="scientific">Macrosiphum euphorbiae</name>
    <name type="common">potato aphid</name>
    <dbReference type="NCBI Taxonomy" id="13131"/>
    <lineage>
        <taxon>Eukaryota</taxon>
        <taxon>Metazoa</taxon>
        <taxon>Ecdysozoa</taxon>
        <taxon>Arthropoda</taxon>
        <taxon>Hexapoda</taxon>
        <taxon>Insecta</taxon>
        <taxon>Pterygota</taxon>
        <taxon>Neoptera</taxon>
        <taxon>Paraneoptera</taxon>
        <taxon>Hemiptera</taxon>
        <taxon>Sternorrhyncha</taxon>
        <taxon>Aphidomorpha</taxon>
        <taxon>Aphidoidea</taxon>
        <taxon>Aphididae</taxon>
        <taxon>Macrosiphini</taxon>
        <taxon>Macrosiphum</taxon>
    </lineage>
</organism>
<dbReference type="EMBL" id="CARXXK010000003">
    <property type="protein sequence ID" value="CAI6363312.1"/>
    <property type="molecule type" value="Genomic_DNA"/>
</dbReference>